<dbReference type="Pfam" id="PF04039">
    <property type="entry name" value="MnhB"/>
    <property type="match status" value="1"/>
</dbReference>
<dbReference type="InterPro" id="IPR046806">
    <property type="entry name" value="MrpA_C/MbhE"/>
</dbReference>
<feature type="transmembrane region" description="Helical" evidence="11">
    <location>
        <begin position="24"/>
        <end position="42"/>
    </location>
</feature>
<dbReference type="Pfam" id="PF13244">
    <property type="entry name" value="MbhD"/>
    <property type="match status" value="1"/>
</dbReference>
<dbReference type="Proteomes" id="UP000664332">
    <property type="component" value="Unassembled WGS sequence"/>
</dbReference>
<keyword evidence="8 11" id="KW-0472">Membrane</keyword>
<feature type="compositionally biased region" description="Low complexity" evidence="10">
    <location>
        <begin position="982"/>
        <end position="994"/>
    </location>
</feature>
<feature type="region of interest" description="Disordered" evidence="10">
    <location>
        <begin position="951"/>
        <end position="1030"/>
    </location>
</feature>
<dbReference type="GO" id="GO:0015297">
    <property type="term" value="F:antiporter activity"/>
    <property type="evidence" value="ECO:0007669"/>
    <property type="project" value="UniProtKB-KW"/>
</dbReference>
<feature type="transmembrane region" description="Helical" evidence="11">
    <location>
        <begin position="665"/>
        <end position="684"/>
    </location>
</feature>
<feature type="compositionally biased region" description="Polar residues" evidence="10">
    <location>
        <begin position="1006"/>
        <end position="1024"/>
    </location>
</feature>
<accession>A0A939E284</accession>
<dbReference type="PANTHER" id="PTHR43373:SF1">
    <property type="entry name" value="NA(+)_H(+) ANTIPORTER SUBUNIT A"/>
    <property type="match status" value="1"/>
</dbReference>
<feature type="transmembrane region" description="Helical" evidence="11">
    <location>
        <begin position="919"/>
        <end position="943"/>
    </location>
</feature>
<feature type="transmembrane region" description="Helical" evidence="11">
    <location>
        <begin position="616"/>
        <end position="633"/>
    </location>
</feature>
<feature type="domain" description="MrpA C-terminal/MbhE" evidence="16">
    <location>
        <begin position="706"/>
        <end position="784"/>
    </location>
</feature>
<evidence type="ECO:0000256" key="3">
    <source>
        <dbReference type="ARBA" id="ARBA00022449"/>
    </source>
</evidence>
<evidence type="ECO:0000259" key="14">
    <source>
        <dbReference type="Pfam" id="PF04039"/>
    </source>
</evidence>
<evidence type="ECO:0000259" key="15">
    <source>
        <dbReference type="Pfam" id="PF13244"/>
    </source>
</evidence>
<feature type="domain" description="Na+/H+ antiporter MnhB subunit-related protein" evidence="14">
    <location>
        <begin position="817"/>
        <end position="940"/>
    </location>
</feature>
<keyword evidence="2" id="KW-0813">Transport</keyword>
<feature type="transmembrane region" description="Helical" evidence="11">
    <location>
        <begin position="820"/>
        <end position="838"/>
    </location>
</feature>
<evidence type="ECO:0000256" key="9">
    <source>
        <dbReference type="RuleBase" id="RU000320"/>
    </source>
</evidence>
<evidence type="ECO:0000256" key="10">
    <source>
        <dbReference type="SAM" id="MobiDB-lite"/>
    </source>
</evidence>
<dbReference type="NCBIfam" id="NF009284">
    <property type="entry name" value="PRK12644.1"/>
    <property type="match status" value="1"/>
</dbReference>
<evidence type="ECO:0000313" key="17">
    <source>
        <dbReference type="EMBL" id="MBN9645120.1"/>
    </source>
</evidence>
<evidence type="ECO:0000259" key="13">
    <source>
        <dbReference type="Pfam" id="PF00662"/>
    </source>
</evidence>
<feature type="transmembrane region" description="Helical" evidence="11">
    <location>
        <begin position="844"/>
        <end position="860"/>
    </location>
</feature>
<evidence type="ECO:0000259" key="16">
    <source>
        <dbReference type="Pfam" id="PF20501"/>
    </source>
</evidence>
<feature type="transmembrane region" description="Helical" evidence="11">
    <location>
        <begin position="412"/>
        <end position="433"/>
    </location>
</feature>
<reference evidence="17" key="1">
    <citation type="submission" date="2021-03" db="EMBL/GenBank/DDBJ databases">
        <authorList>
            <person name="Sun Q."/>
        </authorList>
    </citation>
    <scope>NUCLEOTIDE SEQUENCE</scope>
    <source>
        <strain evidence="17">CCM 8862</strain>
    </source>
</reference>
<dbReference type="Pfam" id="PF00361">
    <property type="entry name" value="Proton_antipo_M"/>
    <property type="match status" value="1"/>
</dbReference>
<feature type="transmembrane region" description="Helical" evidence="11">
    <location>
        <begin position="517"/>
        <end position="537"/>
    </location>
</feature>
<feature type="transmembrane region" description="Helical" evidence="11">
    <location>
        <begin position="705"/>
        <end position="723"/>
    </location>
</feature>
<evidence type="ECO:0000256" key="6">
    <source>
        <dbReference type="ARBA" id="ARBA00022989"/>
    </source>
</evidence>
<keyword evidence="5 9" id="KW-0812">Transmembrane</keyword>
<comment type="subcellular location">
    <subcellularLocation>
        <location evidence="1">Cell membrane</location>
        <topology evidence="1">Multi-pass membrane protein</topology>
    </subcellularLocation>
    <subcellularLocation>
        <location evidence="9">Membrane</location>
        <topology evidence="9">Multi-pass membrane protein</topology>
    </subcellularLocation>
</comment>
<dbReference type="PRINTS" id="PR01434">
    <property type="entry name" value="NADHDHGNASE5"/>
</dbReference>
<feature type="transmembrane region" description="Helical" evidence="11">
    <location>
        <begin position="78"/>
        <end position="101"/>
    </location>
</feature>
<feature type="transmembrane region" description="Helical" evidence="11">
    <location>
        <begin position="272"/>
        <end position="292"/>
    </location>
</feature>
<feature type="transmembrane region" description="Helical" evidence="11">
    <location>
        <begin position="464"/>
        <end position="484"/>
    </location>
</feature>
<dbReference type="PANTHER" id="PTHR43373">
    <property type="entry name" value="NA(+)/H(+) ANTIPORTER SUBUNIT"/>
    <property type="match status" value="1"/>
</dbReference>
<proteinExistence type="predicted"/>
<organism evidence="17 18">
    <name type="scientific">Corynebacterium mendelii</name>
    <dbReference type="NCBI Taxonomy" id="2765362"/>
    <lineage>
        <taxon>Bacteria</taxon>
        <taxon>Bacillati</taxon>
        <taxon>Actinomycetota</taxon>
        <taxon>Actinomycetes</taxon>
        <taxon>Mycobacteriales</taxon>
        <taxon>Corynebacteriaceae</taxon>
        <taxon>Corynebacterium</taxon>
    </lineage>
</organism>
<name>A0A939E284_9CORY</name>
<dbReference type="AlphaFoldDB" id="A0A939E284"/>
<evidence type="ECO:0000256" key="7">
    <source>
        <dbReference type="ARBA" id="ARBA00023065"/>
    </source>
</evidence>
<feature type="domain" description="NADH-Ubiquinone oxidoreductase (complex I) chain 5 N-terminal" evidence="13">
    <location>
        <begin position="63"/>
        <end position="105"/>
    </location>
</feature>
<feature type="transmembrane region" description="Helical" evidence="11">
    <location>
        <begin position="640"/>
        <end position="659"/>
    </location>
</feature>
<feature type="domain" description="NADH:quinone oxidoreductase/Mrp antiporter transmembrane" evidence="12">
    <location>
        <begin position="128"/>
        <end position="407"/>
    </location>
</feature>
<feature type="transmembrane region" description="Helical" evidence="11">
    <location>
        <begin position="761"/>
        <end position="780"/>
    </location>
</feature>
<evidence type="ECO:0000256" key="4">
    <source>
        <dbReference type="ARBA" id="ARBA00022475"/>
    </source>
</evidence>
<keyword evidence="3" id="KW-0050">Antiport</keyword>
<feature type="transmembrane region" description="Helical" evidence="11">
    <location>
        <begin position="587"/>
        <end position="604"/>
    </location>
</feature>
<feature type="transmembrane region" description="Helical" evidence="11">
    <location>
        <begin position="326"/>
        <end position="348"/>
    </location>
</feature>
<dbReference type="InterPro" id="IPR001750">
    <property type="entry name" value="ND/Mrp_TM"/>
</dbReference>
<keyword evidence="7" id="KW-0406">Ion transport</keyword>
<dbReference type="EMBL" id="JAFLEQ010000017">
    <property type="protein sequence ID" value="MBN9645120.1"/>
    <property type="molecule type" value="Genomic_DNA"/>
</dbReference>
<feature type="transmembrane region" description="Helical" evidence="11">
    <location>
        <begin position="299"/>
        <end position="320"/>
    </location>
</feature>
<evidence type="ECO:0000256" key="8">
    <source>
        <dbReference type="ARBA" id="ARBA00023136"/>
    </source>
</evidence>
<gene>
    <name evidence="17" type="ORF">JZY06_10945</name>
</gene>
<dbReference type="InterPro" id="IPR007182">
    <property type="entry name" value="MnhB"/>
</dbReference>
<feature type="domain" description="MrpA C-terminal/MbhD" evidence="15">
    <location>
        <begin position="625"/>
        <end position="688"/>
    </location>
</feature>
<comment type="caution">
    <text evidence="17">The sequence shown here is derived from an EMBL/GenBank/DDBJ whole genome shotgun (WGS) entry which is preliminary data.</text>
</comment>
<sequence>MLIWLAALFAAALVAPVLIRLLGRWAFALVAMVPAAGFLWIVQGLVHGRFGRESPPPTASFAWMPQAHLELDFRMDGLSALFSLIIAGVGALVLINCWGYFDTNPKRLAVFGGQLTGFAAAMYGLVISDSLLVMYIFWEITSVLSFLLVGYYGERASSRRAANQALMVTVAGGLAMLVGIVILGIDANVWTLSALTDPSSNIARSPGATIAVVCLLAGALTKSAIAPAHFWLPGAMAAPTPVSAYLHSAAMVKAGIYLVARLAPEFSAVPTWHLVVIPFGLFTMCMSGWMALKQKDLKLVLAYGTVSQLGFMTAIVGIGSKAAMTAGLAVVVAHALFKSCLFMVVGLIDHTTGTRNLDELSGLGRKHPALAFLAVLAAASMAGIPPLIGFIAKEAVLETLLHEKLLTGMPGILTLVGVVAGSALTMAYSLYFLHGAFSVKPAFQDKPNFFSPAVEKMHAVPMPLWLPPTVVGLIGLWFGFWPTAVDAAISSYTSSVWPVADTAGQQLGGTHLGLWHGFSPALALSAVAITAGALVFWQRRLVSNLFFSRPALGSASVAYDRVIDVLRWISLKLTATTQRGSLPINEAVILITLVALPMAALLTGQRTDIRMELWDSPVQALVCVVVMIAAVAATQLSNRLSALILVGVTGWGVAVIFALHGAPDLALTQLLVETISVVVFVLVLRKLPAHTIAPRGTTADPRLKAWLAVAVGMSVTVLGAFAMNARSTQPISARIPRLAEDIGHGRNAVNVLLVDIRAFDTFGEISVLVIVAVGVSSLVYRTRTFTRRSRRPTLSTFEAGWLATANDNDKVINRTLMVQVATRLLFAAMLMLSLYFFFSGHNAPGGGFAGGLVASLALTLRYLAGGREELDQTLPVDPSKLLGAGLVTAASVAVVPLVAASPPLTSTLWEMHIPLVGDIHIVSGVILDAGVYLIVVGLVMHILGSLGAQLDRDEETRKQRARKRAQRLARAQKQKENKQPRDAAGATPAADTTGGSPGLAGGSVAVTGSTSAADITGSTPTSSPRPGGER</sequence>
<feature type="transmembrane region" description="Helical" evidence="11">
    <location>
        <begin position="132"/>
        <end position="153"/>
    </location>
</feature>
<dbReference type="GO" id="GO:0006811">
    <property type="term" value="P:monoatomic ion transport"/>
    <property type="evidence" value="ECO:0007669"/>
    <property type="project" value="UniProtKB-KW"/>
</dbReference>
<feature type="transmembrane region" description="Helical" evidence="11">
    <location>
        <begin position="881"/>
        <end position="899"/>
    </location>
</feature>
<dbReference type="InterPro" id="IPR025383">
    <property type="entry name" value="MrpA_C/MbhD"/>
</dbReference>
<feature type="transmembrane region" description="Helical" evidence="11">
    <location>
        <begin position="210"/>
        <end position="232"/>
    </location>
</feature>
<dbReference type="InterPro" id="IPR050616">
    <property type="entry name" value="CPA3_Na-H_Antiporter_A"/>
</dbReference>
<dbReference type="Pfam" id="PF20501">
    <property type="entry name" value="MbhE"/>
    <property type="match status" value="1"/>
</dbReference>
<dbReference type="InterPro" id="IPR001516">
    <property type="entry name" value="Proton_antipo_N"/>
</dbReference>
<keyword evidence="18" id="KW-1185">Reference proteome</keyword>
<protein>
    <submittedName>
        <fullName evidence="17">Na+/H+ antiporter subunit A</fullName>
    </submittedName>
</protein>
<evidence type="ECO:0000256" key="1">
    <source>
        <dbReference type="ARBA" id="ARBA00004651"/>
    </source>
</evidence>
<dbReference type="GO" id="GO:0005886">
    <property type="term" value="C:plasma membrane"/>
    <property type="evidence" value="ECO:0007669"/>
    <property type="project" value="UniProtKB-SubCell"/>
</dbReference>
<dbReference type="Pfam" id="PF00662">
    <property type="entry name" value="Proton_antipo_N"/>
    <property type="match status" value="1"/>
</dbReference>
<evidence type="ECO:0000256" key="5">
    <source>
        <dbReference type="ARBA" id="ARBA00022692"/>
    </source>
</evidence>
<dbReference type="RefSeq" id="WP_207279595.1">
    <property type="nucleotide sequence ID" value="NZ_JAFLEQ010000017.1"/>
</dbReference>
<evidence type="ECO:0000256" key="11">
    <source>
        <dbReference type="SAM" id="Phobius"/>
    </source>
</evidence>
<feature type="transmembrane region" description="Helical" evidence="11">
    <location>
        <begin position="165"/>
        <end position="190"/>
    </location>
</feature>
<feature type="compositionally biased region" description="Basic residues" evidence="10">
    <location>
        <begin position="959"/>
        <end position="972"/>
    </location>
</feature>
<evidence type="ECO:0000256" key="2">
    <source>
        <dbReference type="ARBA" id="ARBA00022448"/>
    </source>
</evidence>
<evidence type="ECO:0000259" key="12">
    <source>
        <dbReference type="Pfam" id="PF00361"/>
    </source>
</evidence>
<keyword evidence="6 11" id="KW-1133">Transmembrane helix</keyword>
<keyword evidence="4" id="KW-1003">Cell membrane</keyword>
<feature type="transmembrane region" description="Helical" evidence="11">
    <location>
        <begin position="369"/>
        <end position="392"/>
    </location>
</feature>
<evidence type="ECO:0000313" key="18">
    <source>
        <dbReference type="Proteomes" id="UP000664332"/>
    </source>
</evidence>